<dbReference type="Pfam" id="PF00590">
    <property type="entry name" value="TP_methylase"/>
    <property type="match status" value="1"/>
</dbReference>
<dbReference type="EC" id="2.1.1.98" evidence="8"/>
<dbReference type="AlphaFoldDB" id="A0A7J3I814"/>
<accession>A0A7J3I814</accession>
<evidence type="ECO:0000313" key="8">
    <source>
        <dbReference type="EMBL" id="HGN36802.1"/>
    </source>
</evidence>
<comment type="pathway">
    <text evidence="1">Protein modification; peptidyl-diphthamide biosynthesis.</text>
</comment>
<dbReference type="GO" id="GO:0004164">
    <property type="term" value="F:diphthine synthase activity"/>
    <property type="evidence" value="ECO:0007669"/>
    <property type="project" value="UniProtKB-EC"/>
</dbReference>
<protein>
    <submittedName>
        <fullName evidence="8">Diphthine synthase</fullName>
        <ecNumber evidence="8">2.1.1.98</ecNumber>
    </submittedName>
</protein>
<dbReference type="PANTHER" id="PTHR10882:SF0">
    <property type="entry name" value="DIPHTHINE METHYL ESTER SYNTHASE"/>
    <property type="match status" value="1"/>
</dbReference>
<dbReference type="InterPro" id="IPR004551">
    <property type="entry name" value="Dphthn_synthase"/>
</dbReference>
<keyword evidence="4 8" id="KW-0808">Transferase</keyword>
<feature type="binding site" evidence="6">
    <location>
        <position position="167"/>
    </location>
    <ligand>
        <name>S-adenosyl-L-methionine</name>
        <dbReference type="ChEBI" id="CHEBI:59789"/>
    </ligand>
</feature>
<dbReference type="GO" id="GO:0032259">
    <property type="term" value="P:methylation"/>
    <property type="evidence" value="ECO:0007669"/>
    <property type="project" value="UniProtKB-KW"/>
</dbReference>
<dbReference type="EMBL" id="DTBZ01000076">
    <property type="protein sequence ID" value="HGQ18069.1"/>
    <property type="molecule type" value="Genomic_DNA"/>
</dbReference>
<evidence type="ECO:0000256" key="6">
    <source>
        <dbReference type="PIRSR" id="PIRSR036432-1"/>
    </source>
</evidence>
<dbReference type="InterPro" id="IPR035996">
    <property type="entry name" value="4pyrrol_Methylase_sf"/>
</dbReference>
<dbReference type="Gene3D" id="3.40.1010.10">
    <property type="entry name" value="Cobalt-precorrin-4 Transmethylase, Domain 1"/>
    <property type="match status" value="1"/>
</dbReference>
<proteinExistence type="inferred from homology"/>
<dbReference type="InterPro" id="IPR014776">
    <property type="entry name" value="4pyrrole_Mease_sub2"/>
</dbReference>
<dbReference type="UniPathway" id="UPA00559"/>
<sequence length="282" mass="31905">MLRLIGLGLSIYLLPIGNLVKLLRCNKILVDTYTSIWFSEGIDLFKMLNMDGIEVVYACRNDLEGKGIDVVVEEARSKDICIATPGDPLIATTHSAIVVEALRKGVPVEVSPSSSILNVGISMSCLQVYRFGRIATVVRPKNGIEYEHPLHIVKLNRVQDLHTMLLLEMDAENNYFMTPREAIEVLLNIQRRWGEEVIALDDVIIVQQAITSGKGRVYVETVNRIVDSVTEFGEPPYTVIIPARKLHPIERECLDNIEKIQCYTPSQYTDLHKLLERIHRLK</sequence>
<dbReference type="CDD" id="cd11647">
    <property type="entry name" value="DHP5_DphB"/>
    <property type="match status" value="1"/>
</dbReference>
<dbReference type="InterPro" id="IPR014777">
    <property type="entry name" value="4pyrrole_Mease_sub1"/>
</dbReference>
<evidence type="ECO:0000256" key="2">
    <source>
        <dbReference type="ARBA" id="ARBA00006729"/>
    </source>
</evidence>
<name>A0A7J3I814_9CREN</name>
<dbReference type="EMBL" id="DTAI01000130">
    <property type="protein sequence ID" value="HGN36802.1"/>
    <property type="molecule type" value="Genomic_DNA"/>
</dbReference>
<evidence type="ECO:0000256" key="5">
    <source>
        <dbReference type="ARBA" id="ARBA00022691"/>
    </source>
</evidence>
<keyword evidence="3 8" id="KW-0489">Methyltransferase</keyword>
<feature type="binding site" evidence="6">
    <location>
        <position position="87"/>
    </location>
    <ligand>
        <name>S-adenosyl-L-methionine</name>
        <dbReference type="ChEBI" id="CHEBI:59789"/>
    </ligand>
</feature>
<dbReference type="GO" id="GO:0017183">
    <property type="term" value="P:protein histidyl modification to diphthamide"/>
    <property type="evidence" value="ECO:0007669"/>
    <property type="project" value="UniProtKB-UniPathway"/>
</dbReference>
<feature type="domain" description="Tetrapyrrole methylase" evidence="7">
    <location>
        <begin position="68"/>
        <end position="189"/>
    </location>
</feature>
<evidence type="ECO:0000313" key="9">
    <source>
        <dbReference type="EMBL" id="HGQ18069.1"/>
    </source>
</evidence>
<dbReference type="PANTHER" id="PTHR10882">
    <property type="entry name" value="DIPHTHINE SYNTHASE"/>
    <property type="match status" value="1"/>
</dbReference>
<evidence type="ECO:0000256" key="3">
    <source>
        <dbReference type="ARBA" id="ARBA00022603"/>
    </source>
</evidence>
<keyword evidence="5 6" id="KW-0949">S-adenosyl-L-methionine</keyword>
<dbReference type="SUPFAM" id="SSF53790">
    <property type="entry name" value="Tetrapyrrole methylase"/>
    <property type="match status" value="1"/>
</dbReference>
<comment type="caution">
    <text evidence="8">The sequence shown here is derived from an EMBL/GenBank/DDBJ whole genome shotgun (WGS) entry which is preliminary data.</text>
</comment>
<reference evidence="8" key="1">
    <citation type="journal article" date="2020" name="mSystems">
        <title>Genome- and Community-Level Interaction Insights into Carbon Utilization and Element Cycling Functions of Hydrothermarchaeota in Hydrothermal Sediment.</title>
        <authorList>
            <person name="Zhou Z."/>
            <person name="Liu Y."/>
            <person name="Xu W."/>
            <person name="Pan J."/>
            <person name="Luo Z.H."/>
            <person name="Li M."/>
        </authorList>
    </citation>
    <scope>NUCLEOTIDE SEQUENCE [LARGE SCALE GENOMIC DNA]</scope>
    <source>
        <strain evidence="8">SpSt-618</strain>
        <strain evidence="9">SpSt-657</strain>
    </source>
</reference>
<dbReference type="PIRSF" id="PIRSF036432">
    <property type="entry name" value="Diphthine_synth"/>
    <property type="match status" value="1"/>
</dbReference>
<evidence type="ECO:0000256" key="1">
    <source>
        <dbReference type="ARBA" id="ARBA00005156"/>
    </source>
</evidence>
<organism evidence="8">
    <name type="scientific">Ignisphaera aggregans</name>
    <dbReference type="NCBI Taxonomy" id="334771"/>
    <lineage>
        <taxon>Archaea</taxon>
        <taxon>Thermoproteota</taxon>
        <taxon>Thermoprotei</taxon>
        <taxon>Desulfurococcales</taxon>
        <taxon>Desulfurococcaceae</taxon>
        <taxon>Ignisphaera</taxon>
    </lineage>
</organism>
<gene>
    <name evidence="8" type="primary">dph5</name>
    <name evidence="8" type="ORF">ENT87_04560</name>
    <name evidence="9" type="ORF">ENU30_03715</name>
</gene>
<feature type="binding site" evidence="6">
    <location>
        <begin position="115"/>
        <end position="116"/>
    </location>
    <ligand>
        <name>S-adenosyl-L-methionine</name>
        <dbReference type="ChEBI" id="CHEBI:59789"/>
    </ligand>
</feature>
<comment type="similarity">
    <text evidence="2">Belongs to the diphthine synthase family.</text>
</comment>
<dbReference type="InterPro" id="IPR000878">
    <property type="entry name" value="4pyrrol_Mease"/>
</dbReference>
<dbReference type="NCBIfam" id="TIGR00522">
    <property type="entry name" value="dph5"/>
    <property type="match status" value="1"/>
</dbReference>
<evidence type="ECO:0000259" key="7">
    <source>
        <dbReference type="Pfam" id="PF00590"/>
    </source>
</evidence>
<dbReference type="Gene3D" id="3.30.950.10">
    <property type="entry name" value="Methyltransferase, Cobalt-precorrin-4 Transmethylase, Domain 2"/>
    <property type="match status" value="1"/>
</dbReference>
<feature type="binding site" evidence="6">
    <location>
        <position position="237"/>
    </location>
    <ligand>
        <name>S-adenosyl-L-methionine</name>
        <dbReference type="ChEBI" id="CHEBI:59789"/>
    </ligand>
</feature>
<feature type="binding site" evidence="6">
    <location>
        <position position="90"/>
    </location>
    <ligand>
        <name>S-adenosyl-L-methionine</name>
        <dbReference type="ChEBI" id="CHEBI:59789"/>
    </ligand>
</feature>
<feature type="binding site" evidence="6">
    <location>
        <position position="9"/>
    </location>
    <ligand>
        <name>S-adenosyl-L-methionine</name>
        <dbReference type="ChEBI" id="CHEBI:59789"/>
    </ligand>
</feature>
<evidence type="ECO:0000256" key="4">
    <source>
        <dbReference type="ARBA" id="ARBA00022679"/>
    </source>
</evidence>